<evidence type="ECO:0000313" key="10">
    <source>
        <dbReference type="EMBL" id="MDP9900042.1"/>
    </source>
</evidence>
<comment type="caution">
    <text evidence="10">The sequence shown here is derived from an EMBL/GenBank/DDBJ whole genome shotgun (WGS) entry which is preliminary data.</text>
</comment>
<comment type="similarity">
    <text evidence="7">Belongs to the glycosyltransferase group 1 family.</text>
</comment>
<feature type="compositionally biased region" description="Low complexity" evidence="8">
    <location>
        <begin position="438"/>
        <end position="448"/>
    </location>
</feature>
<organism evidence="10 11">
    <name type="scientific">Variovorax ginsengisoli</name>
    <dbReference type="NCBI Taxonomy" id="363844"/>
    <lineage>
        <taxon>Bacteria</taxon>
        <taxon>Pseudomonadati</taxon>
        <taxon>Pseudomonadota</taxon>
        <taxon>Betaproteobacteria</taxon>
        <taxon>Burkholderiales</taxon>
        <taxon>Comamonadaceae</taxon>
        <taxon>Variovorax</taxon>
    </lineage>
</organism>
<comment type="subcellular location">
    <subcellularLocation>
        <location evidence="7">Cell membrane</location>
    </subcellularLocation>
</comment>
<evidence type="ECO:0000256" key="3">
    <source>
        <dbReference type="ARBA" id="ARBA00019077"/>
    </source>
</evidence>
<evidence type="ECO:0000256" key="1">
    <source>
        <dbReference type="ARBA" id="ARBA00004713"/>
    </source>
</evidence>
<evidence type="ECO:0000256" key="6">
    <source>
        <dbReference type="ARBA" id="ARBA00049183"/>
    </source>
</evidence>
<dbReference type="InterPro" id="IPR039901">
    <property type="entry name" value="Kdotransferase"/>
</dbReference>
<dbReference type="PANTHER" id="PTHR42755:SF1">
    <property type="entry name" value="3-DEOXY-D-MANNO-OCTULOSONIC ACID TRANSFERASE, MITOCHONDRIAL-RELATED"/>
    <property type="match status" value="1"/>
</dbReference>
<dbReference type="EMBL" id="JAUSRO010000006">
    <property type="protein sequence ID" value="MDP9900042.1"/>
    <property type="molecule type" value="Genomic_DNA"/>
</dbReference>
<keyword evidence="7" id="KW-1003">Cell membrane</keyword>
<dbReference type="InterPro" id="IPR007507">
    <property type="entry name" value="Glycos_transf_N"/>
</dbReference>
<comment type="pathway">
    <text evidence="1 7">Bacterial outer membrane biogenesis; LPS core biosynthesis.</text>
</comment>
<evidence type="ECO:0000313" key="11">
    <source>
        <dbReference type="Proteomes" id="UP001226867"/>
    </source>
</evidence>
<dbReference type="InterPro" id="IPR038107">
    <property type="entry name" value="Glycos_transf_N_sf"/>
</dbReference>
<dbReference type="Pfam" id="PF04413">
    <property type="entry name" value="Glycos_transf_N"/>
    <property type="match status" value="1"/>
</dbReference>
<comment type="function">
    <text evidence="7">Involved in lipopolysaccharide (LPS) biosynthesis. Catalyzes the transfer of 3-deoxy-D-manno-octulosonate (Kdo) residue(s) from CMP-Kdo to lipid IV(A), the tetraacyldisaccharide-1,4'-bisphosphate precursor of lipid A.</text>
</comment>
<gene>
    <name evidence="10" type="ORF">J2W36_002293</name>
</gene>
<feature type="region of interest" description="Disordered" evidence="8">
    <location>
        <begin position="438"/>
        <end position="459"/>
    </location>
</feature>
<dbReference type="SUPFAM" id="SSF53756">
    <property type="entry name" value="UDP-Glycosyltransferase/glycogen phosphorylase"/>
    <property type="match status" value="1"/>
</dbReference>
<evidence type="ECO:0000259" key="9">
    <source>
        <dbReference type="Pfam" id="PF04413"/>
    </source>
</evidence>
<comment type="catalytic activity">
    <reaction evidence="6 7">
        <text>lipid IVA (E. coli) + CMP-3-deoxy-beta-D-manno-octulosonate = alpha-Kdo-(2-&gt;6)-lipid IVA (E. coli) + CMP + H(+)</text>
        <dbReference type="Rhea" id="RHEA:28066"/>
        <dbReference type="ChEBI" id="CHEBI:15378"/>
        <dbReference type="ChEBI" id="CHEBI:58603"/>
        <dbReference type="ChEBI" id="CHEBI:60364"/>
        <dbReference type="ChEBI" id="CHEBI:60377"/>
        <dbReference type="ChEBI" id="CHEBI:85987"/>
        <dbReference type="EC" id="2.4.99.12"/>
    </reaction>
</comment>
<dbReference type="RefSeq" id="WP_307689847.1">
    <property type="nucleotide sequence ID" value="NZ_JAUSRO010000006.1"/>
</dbReference>
<evidence type="ECO:0000256" key="2">
    <source>
        <dbReference type="ARBA" id="ARBA00012621"/>
    </source>
</evidence>
<keyword evidence="7" id="KW-0472">Membrane</keyword>
<keyword evidence="11" id="KW-1185">Reference proteome</keyword>
<dbReference type="PANTHER" id="PTHR42755">
    <property type="entry name" value="3-DEOXY-MANNO-OCTULOSONATE CYTIDYLYLTRANSFERASE"/>
    <property type="match status" value="1"/>
</dbReference>
<sequence length="459" mass="48898">MRSLSLRLYGVLTSLAQPLVRRKLRKRAVAEPGYAVAVEERFGQYDAAAVGTGWCWVHAVSLGETRAAGILITELRRQHPGVPILLTHGTATGREEGAKLLEPGDLQVWQPWDTPKAVARFLDRFSPRIGVLMETEVWPEMVAACAQRRIPLVLANARLNERSLASAERLGWLARPAYASLTAVWAQTEADSHRLVSLGAKVEGVYGNLKFDAAPDPRQLAAASQFRAHLPRPLVVLASSRDGEEQLFLDALKHFGAGAPLPPEQPGVHSIARQVASVQWMMVPRHPQRFDEVAALIEANGFPVARRSTAGAPTQEEIWLGDSVGEMTLYYGLADVALLGGSFEAFGGQNLIEGAACGCPMILGPSTFNFAEVAELSLAAGAAVRVQGMTQAITAALALVSDATRRGAMVEAAKAFASTNRGAAQRTAAAVLALAESAEPVASAAEPGALEERAEPSLD</sequence>
<accession>A0ABT9S6Q3</accession>
<evidence type="ECO:0000256" key="7">
    <source>
        <dbReference type="RuleBase" id="RU365103"/>
    </source>
</evidence>
<name>A0ABT9S6Q3_9BURK</name>
<feature type="domain" description="3-deoxy-D-manno-octulosonic-acid transferase N-terminal" evidence="9">
    <location>
        <begin position="38"/>
        <end position="213"/>
    </location>
</feature>
<protein>
    <recommendedName>
        <fullName evidence="3 7">3-deoxy-D-manno-octulosonic acid transferase</fullName>
        <shortName evidence="7">Kdo transferase</shortName>
        <ecNumber evidence="2 7">2.4.99.12</ecNumber>
    </recommendedName>
    <alternativeName>
        <fullName evidence="5 7">Lipid IV(A) 3-deoxy-D-manno-octulosonic acid transferase</fullName>
    </alternativeName>
</protein>
<evidence type="ECO:0000256" key="5">
    <source>
        <dbReference type="ARBA" id="ARBA00031445"/>
    </source>
</evidence>
<keyword evidence="4 7" id="KW-0808">Transferase</keyword>
<proteinExistence type="inferred from homology"/>
<reference evidence="10 11" key="1">
    <citation type="submission" date="2023-07" db="EMBL/GenBank/DDBJ databases">
        <title>Sorghum-associated microbial communities from plants grown in Nebraska, USA.</title>
        <authorList>
            <person name="Schachtman D."/>
        </authorList>
    </citation>
    <scope>NUCLEOTIDE SEQUENCE [LARGE SCALE GENOMIC DNA]</scope>
    <source>
        <strain evidence="10 11">DS1607</strain>
    </source>
</reference>
<evidence type="ECO:0000256" key="8">
    <source>
        <dbReference type="SAM" id="MobiDB-lite"/>
    </source>
</evidence>
<dbReference type="EC" id="2.4.99.12" evidence="2 7"/>
<keyword evidence="7" id="KW-0448">Lipopolysaccharide biosynthesis</keyword>
<feature type="compositionally biased region" description="Basic and acidic residues" evidence="8">
    <location>
        <begin position="450"/>
        <end position="459"/>
    </location>
</feature>
<dbReference type="GO" id="GO:0043842">
    <property type="term" value="F:Kdo transferase activity"/>
    <property type="evidence" value="ECO:0007669"/>
    <property type="project" value="UniProtKB-EC"/>
</dbReference>
<dbReference type="Proteomes" id="UP001226867">
    <property type="component" value="Unassembled WGS sequence"/>
</dbReference>
<keyword evidence="10" id="KW-0328">Glycosyltransferase</keyword>
<dbReference type="Gene3D" id="3.40.50.11720">
    <property type="entry name" value="3-Deoxy-D-manno-octulosonic-acid transferase, N-terminal domain"/>
    <property type="match status" value="1"/>
</dbReference>
<evidence type="ECO:0000256" key="4">
    <source>
        <dbReference type="ARBA" id="ARBA00022679"/>
    </source>
</evidence>
<dbReference type="Gene3D" id="3.40.50.2000">
    <property type="entry name" value="Glycogen Phosphorylase B"/>
    <property type="match status" value="1"/>
</dbReference>